<evidence type="ECO:0000313" key="3">
    <source>
        <dbReference type="Proteomes" id="UP000326789"/>
    </source>
</evidence>
<organism evidence="2 3">
    <name type="scientific">Vibrio fortis</name>
    <dbReference type="NCBI Taxonomy" id="212667"/>
    <lineage>
        <taxon>Bacteria</taxon>
        <taxon>Pseudomonadati</taxon>
        <taxon>Pseudomonadota</taxon>
        <taxon>Gammaproteobacteria</taxon>
        <taxon>Vibrionales</taxon>
        <taxon>Vibrionaceae</taxon>
        <taxon>Vibrio</taxon>
    </lineage>
</organism>
<dbReference type="RefSeq" id="WP_150872776.1">
    <property type="nucleotide sequence ID" value="NZ_VWSE01000008.1"/>
</dbReference>
<dbReference type="Proteomes" id="UP000326789">
    <property type="component" value="Unassembled WGS sequence"/>
</dbReference>
<dbReference type="AlphaFoldDB" id="A0A5N3QYE9"/>
<accession>A0A5N3QYE9</accession>
<name>A0A5N3QYE9_9VIBR</name>
<protein>
    <submittedName>
        <fullName evidence="2">AAA family ATPase</fullName>
    </submittedName>
</protein>
<evidence type="ECO:0000259" key="1">
    <source>
        <dbReference type="Pfam" id="PF13166"/>
    </source>
</evidence>
<gene>
    <name evidence="2" type="ORF">F2P58_21445</name>
</gene>
<proteinExistence type="predicted"/>
<dbReference type="Gene3D" id="3.40.50.300">
    <property type="entry name" value="P-loop containing nucleotide triphosphate hydrolases"/>
    <property type="match status" value="2"/>
</dbReference>
<dbReference type="EMBL" id="VWSE01000008">
    <property type="protein sequence ID" value="KAB0287189.1"/>
    <property type="molecule type" value="Genomic_DNA"/>
</dbReference>
<comment type="caution">
    <text evidence="2">The sequence shown here is derived from an EMBL/GenBank/DDBJ whole genome shotgun (WGS) entry which is preliminary data.</text>
</comment>
<dbReference type="PANTHER" id="PTHR32114">
    <property type="entry name" value="ABC TRANSPORTER ABCH.3"/>
    <property type="match status" value="1"/>
</dbReference>
<dbReference type="SUPFAM" id="SSF52540">
    <property type="entry name" value="P-loop containing nucleoside triphosphate hydrolases"/>
    <property type="match status" value="1"/>
</dbReference>
<reference evidence="2 3" key="1">
    <citation type="submission" date="2019-09" db="EMBL/GenBank/DDBJ databases">
        <title>Whole genome sequence of Vibrio fortis.</title>
        <authorList>
            <person name="Das S.K."/>
        </authorList>
    </citation>
    <scope>NUCLEOTIDE SEQUENCE [LARGE SCALE GENOMIC DNA]</scope>
    <source>
        <strain evidence="2 3">AN60</strain>
    </source>
</reference>
<dbReference type="Pfam" id="PF13166">
    <property type="entry name" value="AAA_13"/>
    <property type="match status" value="1"/>
</dbReference>
<dbReference type="InterPro" id="IPR026866">
    <property type="entry name" value="CR006_AAA"/>
</dbReference>
<dbReference type="PANTHER" id="PTHR32114:SF2">
    <property type="entry name" value="ABC TRANSPORTER ABCH.3"/>
    <property type="match status" value="1"/>
</dbReference>
<sequence length="697" mass="79485">MNITIENCNSIDSATIALTEKKLNIKFAPNGSGKSTIAKAITLHSKNDSLDSLIPFKLKADNPDTKTPTVTTDAKVSSVMCFNEDYVRQFTFQSDELVSNSFDIFIRTDAYNVVEEQIEGIVNEIKGLFDENEDLETFINDLNELGTAFTLTRTGLSRNSTGMKGLSQGNKLQHIPEGLEVYQPFISSSSNVAWIDWQTKGSKEFSELSDSCPYCSSDTTEKKEQITKVGKEYDKNVIKNLVKIIDVINKLGDYFTEEAKQKLTDITLLPNGLEPEHIDYLKQIKTQIDRLSDRLVKLKALKGFDFKKDELVRDQLNAYKIDLAFLTELNSDETKQEIDTINNSIDEVVVKAGQLQGKLNQQRDAMQKLVEKYQTEINSFLSYAGYKYKVQISGEDDKSQLKLRHVDHDDFVSGGDQHLSFGERNAFAIVLFMYECLSRKPDLIILDDPISSFDKNKKYAILEMLFRRKAENCLKSKTVLMLTHDVEPIIDTVKAVQKQFDSQVYASYLRFDSGVINEFSIDKNDIKTFSQICTDYLATEADSILKLIYLRRYFEIVDDMGDAYQVLSNLLHLRTLEEAIDTREEGHPMMDTSKLDQGSARISTSITNFSYEETLTRLKDKVSLRAIYDGCSSGYEKLQIFRLFEEVEVENSVLQKFINETYHIENEYICQLDPTKFDLIPEYVVKSCDQCLVEAGI</sequence>
<dbReference type="InterPro" id="IPR027417">
    <property type="entry name" value="P-loop_NTPase"/>
</dbReference>
<evidence type="ECO:0000313" key="2">
    <source>
        <dbReference type="EMBL" id="KAB0287189.1"/>
    </source>
</evidence>
<feature type="domain" description="Protein CR006 P-loop" evidence="1">
    <location>
        <begin position="331"/>
        <end position="502"/>
    </location>
</feature>